<dbReference type="STRING" id="318586.Pden_0270"/>
<evidence type="ECO:0000259" key="2">
    <source>
        <dbReference type="Pfam" id="PF13550"/>
    </source>
</evidence>
<dbReference type="Pfam" id="PF13547">
    <property type="entry name" value="GTA_TIM"/>
    <property type="match status" value="1"/>
</dbReference>
<keyword evidence="5" id="KW-1185">Reference proteome</keyword>
<dbReference type="EnsemblBacteria" id="ABL68384">
    <property type="protein sequence ID" value="ABL68384"/>
    <property type="gene ID" value="Pden_0270"/>
</dbReference>
<dbReference type="OrthoDB" id="8445115at2"/>
<dbReference type="CDD" id="cd19607">
    <property type="entry name" value="GTA_TIM-barrel-like"/>
    <property type="match status" value="1"/>
</dbReference>
<accession>A1AYP0</accession>
<dbReference type="KEGG" id="pde:Pden_0270"/>
<reference evidence="5" key="1">
    <citation type="submission" date="2006-12" db="EMBL/GenBank/DDBJ databases">
        <title>Complete sequence of chromosome 1 of Paracoccus denitrificans PD1222.</title>
        <authorList>
            <person name="Copeland A."/>
            <person name="Lucas S."/>
            <person name="Lapidus A."/>
            <person name="Barry K."/>
            <person name="Detter J.C."/>
            <person name="Glavina del Rio T."/>
            <person name="Hammon N."/>
            <person name="Israni S."/>
            <person name="Dalin E."/>
            <person name="Tice H."/>
            <person name="Pitluck S."/>
            <person name="Munk A.C."/>
            <person name="Brettin T."/>
            <person name="Bruce D."/>
            <person name="Han C."/>
            <person name="Tapia R."/>
            <person name="Gilna P."/>
            <person name="Schmutz J."/>
            <person name="Larimer F."/>
            <person name="Land M."/>
            <person name="Hauser L."/>
            <person name="Kyrpides N."/>
            <person name="Lykidis A."/>
            <person name="Spiro S."/>
            <person name="Richardson D.J."/>
            <person name="Moir J.W.B."/>
            <person name="Ferguson S.J."/>
            <person name="van Spanning R.J.M."/>
            <person name="Richardson P."/>
        </authorList>
    </citation>
    <scope>NUCLEOTIDE SEQUENCE [LARGE SCALE GENOMIC DNA]</scope>
    <source>
        <strain evidence="5">Pd 1222</strain>
    </source>
</reference>
<dbReference type="EMBL" id="CP000489">
    <property type="protein sequence ID" value="ABL68384.1"/>
    <property type="molecule type" value="Genomic_DNA"/>
</dbReference>
<name>A1AYP0_PARDP</name>
<feature type="domain" description="GTA TIM-barrel-like" evidence="1">
    <location>
        <begin position="461"/>
        <end position="760"/>
    </location>
</feature>
<feature type="domain" description="Tip attachment protein J" evidence="2">
    <location>
        <begin position="821"/>
        <end position="984"/>
    </location>
</feature>
<dbReference type="RefSeq" id="WP_011746617.1">
    <property type="nucleotide sequence ID" value="NC_008686.1"/>
</dbReference>
<dbReference type="Pfam" id="PF13550">
    <property type="entry name" value="Phage-tail_3"/>
    <property type="match status" value="1"/>
</dbReference>
<evidence type="ECO:0000313" key="5">
    <source>
        <dbReference type="Proteomes" id="UP000000361"/>
    </source>
</evidence>
<dbReference type="Proteomes" id="UP000000361">
    <property type="component" value="Chromosome 1"/>
</dbReference>
<feature type="domain" description="Rcc01698-like C-terminal" evidence="3">
    <location>
        <begin position="1076"/>
        <end position="1175"/>
    </location>
</feature>
<dbReference type="InterPro" id="IPR032876">
    <property type="entry name" value="J_dom"/>
</dbReference>
<dbReference type="Pfam" id="PF23666">
    <property type="entry name" value="Rcc01698_C"/>
    <property type="match status" value="1"/>
</dbReference>
<protein>
    <submittedName>
        <fullName evidence="4">Gene transfer agent (GTA) like protein</fullName>
    </submittedName>
</protein>
<dbReference type="eggNOG" id="COG3391">
    <property type="taxonomic scope" value="Bacteria"/>
</dbReference>
<dbReference type="HOGENOM" id="CLU_007148_0_0_5"/>
<proteinExistence type="predicted"/>
<dbReference type="Gene3D" id="3.20.20.80">
    <property type="entry name" value="Glycosidases"/>
    <property type="match status" value="1"/>
</dbReference>
<evidence type="ECO:0000259" key="1">
    <source>
        <dbReference type="Pfam" id="PF13547"/>
    </source>
</evidence>
<gene>
    <name evidence="4" type="ordered locus">Pden_0270</name>
</gene>
<organism evidence="4 5">
    <name type="scientific">Paracoccus denitrificans (strain Pd 1222)</name>
    <dbReference type="NCBI Taxonomy" id="318586"/>
    <lineage>
        <taxon>Bacteria</taxon>
        <taxon>Pseudomonadati</taxon>
        <taxon>Pseudomonadota</taxon>
        <taxon>Alphaproteobacteria</taxon>
        <taxon>Rhodobacterales</taxon>
        <taxon>Paracoccaceae</taxon>
        <taxon>Paracoccus</taxon>
    </lineage>
</organism>
<evidence type="ECO:0000313" key="4">
    <source>
        <dbReference type="EMBL" id="ABL68384.1"/>
    </source>
</evidence>
<evidence type="ECO:0000259" key="3">
    <source>
        <dbReference type="Pfam" id="PF23666"/>
    </source>
</evidence>
<sequence length="1339" mass="145028">MATLILGAAGTALGGAMAGTVFTAFGTAVTGAMIGGAIGSMAGSMVDAWIIQSMMPGQKFEGQRLDAQRITSSTEGTVIPRVFGAARIGGNVIWATDFREEVTTTRQGGKGGGGGVETTEYTYYASFAIAICEGQIGGIGRVWADGELLDMTNVTMRVYRGGEGQQPDPLISSLMGADRTPAYRGTAYVVFEDMLLTDFGNRIPQLTFEVFRPLAHADSIEGLARAVTLFPAAGEFGYSTQVVRTVAGVLVPINSSESGEFVNSNAAEGRTDFRVSLDRLDDIAPNVMSVSLSVPWFGNDLRCGNCLLKPGIEHEQRNTTPISWSVNGITRGLFGSGAHLVSRDGQNRPNFGGTPADVSVVQAIKALKNRGKRVTFYPSILMDIPAGNSLPNPYSHNAASVGQPAFPWRGRITCSPAPGFAGTVDKTTDATAQIAAFFGSAAAGDFSVSDESVSWTGGEDWGYRRMILHYAYLCAAAGGVDTFLIGSELRGLTQLRNNATTGYNVVARLRTLAADVRSILGPGTKISYAADWSEYFGHHPSDGTGDVFFHLDPLWADSNVDFVGIDNYMPLSDWRDGWDHLDAQAGAGSIYDLGYLRGNVEGGEGYDWFYASDAARNNQARTPITDAAAGKPWVFRYKDIRAWWSNQHRNRPGGVEQGGATAWVPQSKPIRFTGLGCPAVDRGSNQPAVSFDPKSSESALPHFSRGWRDDSNQRAYIEAMLGYWADSTNNPQSSVYAGRMVESDECAVWAWDTRPYPHFPALTDVWVDGENWRLGHWMTGRLGSVSLRALVRALCKEAGLADSQFDVTGLHDAVEGYCITSIESPKSSIAMLARHFGFDACETGGLIRFVSRGRAPAGSVTTADLVRRGEGGGEVIEMVRGQETEIPQALKWQVARNDEEYDGVMVEARRATVDSTRIAAESFSIVVPPEEADRRCQRALQEAWVSRERATFSLPPSRLALDPTDVLTLEHDGRGYEYRLMQIGDAEARTIDSVRQDREAYDLPPAVTRRAHLSRPLPYDAPTTIFLDLPLLQSSQQAHRPLLAATAARWPGQMAVYRSEDENEGFTLLTTFNRRARIGSLAFPLHSGPVDRFDHGNELWIDLAWGTLVSVSEQQLFSGANAFAIETAPGVWEIVQAANAELVSPGRYRLTKLLRGVRGTEWAMTSVVASGATVVMLDEAVIELPISAEDVGVPWYWRVGPASKTISDASYRQAQFTPRAIGLEPFAGVHAVQPYRRGRAVGDLTIEWIRRSRALAADIWGNGEVPLGEESPAYEVDILDGAAVKRTLSSTTTSVVYTGAQQTADWGAPLAPGDSLRVDIYQVAPVAGRGIAYSETLFF</sequence>
<dbReference type="InterPro" id="IPR056490">
    <property type="entry name" value="Rcc01698_C"/>
</dbReference>
<dbReference type="GeneID" id="93451491"/>
<dbReference type="InterPro" id="IPR025195">
    <property type="entry name" value="GTA_TIM_dom"/>
</dbReference>